<gene>
    <name evidence="1" type="ORF">HHU12_25855</name>
</gene>
<comment type="caution">
    <text evidence="1">The sequence shown here is derived from an EMBL/GenBank/DDBJ whole genome shotgun (WGS) entry which is preliminary data.</text>
</comment>
<protein>
    <recommendedName>
        <fullName evidence="3">Secretion system C-terminal sorting domain-containing protein</fullName>
    </recommendedName>
</protein>
<dbReference type="AlphaFoldDB" id="A0A7X9RZ15"/>
<dbReference type="Proteomes" id="UP000576082">
    <property type="component" value="Unassembled WGS sequence"/>
</dbReference>
<sequence>MKNLNLLLSLVFILLLNHFTFASNIEMRGGRYNRIIVKPYDVLHIRGDVDIYADDHLSTVYSNHNGQKPYIHRSGSDHGYIRVESHGTLIIDGNIHIHNNDDDDDKSVVEGDLIVKGSMTIDYNMHDDDEMKFENRGTMIVAQDLNLNGARKLDDDDELLQFYNYGELLVSGDLHTNSHVQIKTSTSHHYHPRFFVVGDTRFEPQSNGWSHHHDDDDDGWSVIKPHGHHYTTPFTHIGSINNAAANFMTRSNHVDNVEPLLAPHTVQLIHNYISSINLPVELTFFTAEVNNDGVVVKWETATEENVDHFELRRSYDGQHFEIITDNIQAAGNSNTTLEYEFMDMDAYQGHITYELKEVDFDGKAESWKSVVELKSQNKISEAASISIFPVPADKEVNVIMPSSKEQSVDFNLIFVGTGQIIPLRNNTMHDGDHHVLNVQDIHDGQYILNVIKNGHVIKREHMIIHHS</sequence>
<proteinExistence type="predicted"/>
<evidence type="ECO:0000313" key="1">
    <source>
        <dbReference type="EMBL" id="NME71417.1"/>
    </source>
</evidence>
<evidence type="ECO:0000313" key="2">
    <source>
        <dbReference type="Proteomes" id="UP000576082"/>
    </source>
</evidence>
<name>A0A7X9RZ15_9BACT</name>
<reference evidence="1 2" key="1">
    <citation type="submission" date="2020-04" db="EMBL/GenBank/DDBJ databases">
        <title>Flammeovirga sp. SR4, a novel species isolated from seawater.</title>
        <authorList>
            <person name="Wang X."/>
        </authorList>
    </citation>
    <scope>NUCLEOTIDE SEQUENCE [LARGE SCALE GENOMIC DNA]</scope>
    <source>
        <strain evidence="1 2">ATCC 23126</strain>
    </source>
</reference>
<accession>A0A7X9RZ15</accession>
<keyword evidence="2" id="KW-1185">Reference proteome</keyword>
<organism evidence="1 2">
    <name type="scientific">Flammeovirga aprica JL-4</name>
    <dbReference type="NCBI Taxonomy" id="694437"/>
    <lineage>
        <taxon>Bacteria</taxon>
        <taxon>Pseudomonadati</taxon>
        <taxon>Bacteroidota</taxon>
        <taxon>Cytophagia</taxon>
        <taxon>Cytophagales</taxon>
        <taxon>Flammeovirgaceae</taxon>
        <taxon>Flammeovirga</taxon>
    </lineage>
</organism>
<evidence type="ECO:0008006" key="3">
    <source>
        <dbReference type="Google" id="ProtNLM"/>
    </source>
</evidence>
<dbReference type="RefSeq" id="WP_169659633.1">
    <property type="nucleotide sequence ID" value="NZ_JABANE010000097.1"/>
</dbReference>
<dbReference type="EMBL" id="JABANE010000097">
    <property type="protein sequence ID" value="NME71417.1"/>
    <property type="molecule type" value="Genomic_DNA"/>
</dbReference>